<evidence type="ECO:0000313" key="2">
    <source>
        <dbReference type="EMBL" id="KAG7510796.1"/>
    </source>
</evidence>
<protein>
    <submittedName>
        <fullName evidence="2">IQ domain-containing protein C</fullName>
    </submittedName>
</protein>
<proteinExistence type="predicted"/>
<name>A0AAV6S4M9_SOLSE</name>
<accession>A0AAV6S4M9</accession>
<feature type="region of interest" description="Disordered" evidence="1">
    <location>
        <begin position="60"/>
        <end position="163"/>
    </location>
</feature>
<dbReference type="InterPro" id="IPR042506">
    <property type="entry name" value="IQCC"/>
</dbReference>
<dbReference type="EMBL" id="JAGKHQ010000008">
    <property type="protein sequence ID" value="KAG7510796.1"/>
    <property type="molecule type" value="Genomic_DNA"/>
</dbReference>
<evidence type="ECO:0000256" key="1">
    <source>
        <dbReference type="SAM" id="MobiDB-lite"/>
    </source>
</evidence>
<dbReference type="AlphaFoldDB" id="A0AAV6S4M9"/>
<evidence type="ECO:0000313" key="3">
    <source>
        <dbReference type="Proteomes" id="UP000693946"/>
    </source>
</evidence>
<reference evidence="2 3" key="1">
    <citation type="journal article" date="2021" name="Sci. Rep.">
        <title>Chromosome anchoring in Senegalese sole (Solea senegalensis) reveals sex-associated markers and genome rearrangements in flatfish.</title>
        <authorList>
            <person name="Guerrero-Cozar I."/>
            <person name="Gomez-Garrido J."/>
            <person name="Berbel C."/>
            <person name="Martinez-Blanch J.F."/>
            <person name="Alioto T."/>
            <person name="Claros M.G."/>
            <person name="Gagnaire P.A."/>
            <person name="Manchado M."/>
        </authorList>
    </citation>
    <scope>NUCLEOTIDE SEQUENCE [LARGE SCALE GENOMIC DNA]</scope>
    <source>
        <strain evidence="2">Sse05_10M</strain>
    </source>
</reference>
<comment type="caution">
    <text evidence="2">The sequence shown here is derived from an EMBL/GenBank/DDBJ whole genome shotgun (WGS) entry which is preliminary data.</text>
</comment>
<feature type="compositionally biased region" description="Low complexity" evidence="1">
    <location>
        <begin position="70"/>
        <end position="99"/>
    </location>
</feature>
<dbReference type="PROSITE" id="PS50096">
    <property type="entry name" value="IQ"/>
    <property type="match status" value="1"/>
</dbReference>
<gene>
    <name evidence="2" type="ORF">JOB18_032134</name>
</gene>
<dbReference type="PANTHER" id="PTHR16049">
    <property type="entry name" value="IQ DOMAIN-CONTAINING PROTEIN C"/>
    <property type="match status" value="1"/>
</dbReference>
<dbReference type="Proteomes" id="UP000693946">
    <property type="component" value="Linkage Group LG16"/>
</dbReference>
<sequence>MDWSKLDKTLVQFQARARGYLVRKELARAREDFEDIVKEIDGDLTHVQWKDTIIIATPHFTDTDDPFPPSSDVSLPSDPGLDVSARPQSPAASAASLSSDRGGDQTLFSQKTEAERDDSETNSKPRLSRDCFPSSYAGEDVEDARQKDQEEDKDGGLMESTGNSTTIWSSLELDVSNSHHHQGLRQYCSAQEVPRTPEALRLHRNTLTMELVWLQQAIDSRKKYLSLKDRLTMS</sequence>
<feature type="compositionally biased region" description="Basic and acidic residues" evidence="1">
    <location>
        <begin position="119"/>
        <end position="129"/>
    </location>
</feature>
<organism evidence="2 3">
    <name type="scientific">Solea senegalensis</name>
    <name type="common">Senegalese sole</name>
    <dbReference type="NCBI Taxonomy" id="28829"/>
    <lineage>
        <taxon>Eukaryota</taxon>
        <taxon>Metazoa</taxon>
        <taxon>Chordata</taxon>
        <taxon>Craniata</taxon>
        <taxon>Vertebrata</taxon>
        <taxon>Euteleostomi</taxon>
        <taxon>Actinopterygii</taxon>
        <taxon>Neopterygii</taxon>
        <taxon>Teleostei</taxon>
        <taxon>Neoteleostei</taxon>
        <taxon>Acanthomorphata</taxon>
        <taxon>Carangaria</taxon>
        <taxon>Pleuronectiformes</taxon>
        <taxon>Pleuronectoidei</taxon>
        <taxon>Soleidae</taxon>
        <taxon>Solea</taxon>
    </lineage>
</organism>
<feature type="compositionally biased region" description="Basic and acidic residues" evidence="1">
    <location>
        <begin position="143"/>
        <end position="156"/>
    </location>
</feature>
<keyword evidence="3" id="KW-1185">Reference proteome</keyword>
<dbReference type="PANTHER" id="PTHR16049:SF8">
    <property type="entry name" value="IQ DOMAIN-CONTAINING PROTEIN C"/>
    <property type="match status" value="1"/>
</dbReference>